<dbReference type="Pfam" id="PF02608">
    <property type="entry name" value="Bmp"/>
    <property type="match status" value="1"/>
</dbReference>
<organism evidence="3 4">
    <name type="scientific">Kribbibacterium absianum</name>
    <dbReference type="NCBI Taxonomy" id="3044210"/>
    <lineage>
        <taxon>Bacteria</taxon>
        <taxon>Bacillati</taxon>
        <taxon>Actinomycetota</taxon>
        <taxon>Coriobacteriia</taxon>
        <taxon>Coriobacteriales</taxon>
        <taxon>Kribbibacteriaceae</taxon>
        <taxon>Kribbibacterium</taxon>
    </lineage>
</organism>
<feature type="domain" description="ABC transporter substrate-binding protein PnrA-like" evidence="2">
    <location>
        <begin position="302"/>
        <end position="464"/>
    </location>
</feature>
<dbReference type="Gene3D" id="3.40.50.2300">
    <property type="match status" value="2"/>
</dbReference>
<dbReference type="Proteomes" id="UP001431693">
    <property type="component" value="Unassembled WGS sequence"/>
</dbReference>
<dbReference type="InterPro" id="IPR052910">
    <property type="entry name" value="ABC-Purine-Binding"/>
</dbReference>
<dbReference type="SUPFAM" id="SSF110849">
    <property type="entry name" value="ParB/Sulfiredoxin"/>
    <property type="match status" value="1"/>
</dbReference>
<evidence type="ECO:0000259" key="2">
    <source>
        <dbReference type="Pfam" id="PF02608"/>
    </source>
</evidence>
<dbReference type="PANTHER" id="PTHR43208">
    <property type="entry name" value="ABC TRANSPORTER SUBSTRATE-BINDING PROTEIN"/>
    <property type="match status" value="1"/>
</dbReference>
<accession>A0ABT6ZLG3</accession>
<dbReference type="InterPro" id="IPR036086">
    <property type="entry name" value="ParB/Sulfiredoxin_sf"/>
</dbReference>
<dbReference type="InterPro" id="IPR003760">
    <property type="entry name" value="PnrA-like"/>
</dbReference>
<evidence type="ECO:0000313" key="4">
    <source>
        <dbReference type="Proteomes" id="UP001431693"/>
    </source>
</evidence>
<comment type="caution">
    <text evidence="3">The sequence shown here is derived from an EMBL/GenBank/DDBJ whole genome shotgun (WGS) entry which is preliminary data.</text>
</comment>
<evidence type="ECO:0000256" key="1">
    <source>
        <dbReference type="ARBA" id="ARBA00022729"/>
    </source>
</evidence>
<proteinExistence type="predicted"/>
<dbReference type="RefSeq" id="WP_283713004.1">
    <property type="nucleotide sequence ID" value="NZ_JASJEW010000002.1"/>
</dbReference>
<dbReference type="EMBL" id="JASJEX010000003">
    <property type="protein sequence ID" value="MDJ1129884.1"/>
    <property type="molecule type" value="Genomic_DNA"/>
</dbReference>
<reference evidence="3" key="1">
    <citation type="submission" date="2023-05" db="EMBL/GenBank/DDBJ databases">
        <title>[olsenella] sp. nov., isolated from a pig farm feces dump.</title>
        <authorList>
            <person name="Chang Y.-H."/>
        </authorList>
    </citation>
    <scope>NUCLEOTIDE SEQUENCE</scope>
    <source>
        <strain evidence="3">YH-ols2217</strain>
    </source>
</reference>
<dbReference type="PANTHER" id="PTHR43208:SF1">
    <property type="entry name" value="ABC TRANSPORTER SUBSTRATE-BINDING PROTEIN"/>
    <property type="match status" value="1"/>
</dbReference>
<keyword evidence="1" id="KW-0732">Signal</keyword>
<sequence>MSESYNRARKLGLKQFHRDEVAGAFPYPPALDDLLEGQGRLPRVHVGTVELDPALVVGTKTRARQNIFASNFLPIAPEGSEFATKWSALCESQLEEGTREPIEVFEYLQRFYVQEGNKRVSVARYLGSPTLPAKVVRVMPAETDSPQAKAYLEFTRFYSVARIYGIVLTHEGGYARLAELFGEDLEHRWPDEKRDALRRLFSRFSKAYGEHADDVGLTAGDALLVALSVCGLDELSRQRPAQLAETVERLRGEFAALSGQASVAYLEDPDATPDEPGVMEKLVSSLRSFYSVYQSAVEGPTKVAFVYDQSPMTSRWVAAHEEGRHDLERRLGDQVETFAYPSAYEDDDFDAVVADAVERGASLVVTVSPTQMAQTLRAAVKYPDVEFINCSVSLSHDAVRIFSGRLYEAKFLLGALAAAISKDHRIGYVAESPVYNSVAEVNAFARGAEMVDAHALVYLEWVEEAGNDPREAFAKQGIKVVSGHDFPDPLHPEEPWGLWYDAGDGLDIQLGAPVWNWGLYYERLVQSLRNDTWRAEGERLPAQTLNYWWGLSSGVVDVHVDEDVPEPQRRLVELLRQGVVSGTVDPFSGELLSQERPIQPEGSPRLPSEAIARMDWLAHNVAGHVPPTELLTEGARRAVEVNGVAESVLGETDEGGDPA</sequence>
<gene>
    <name evidence="3" type="ORF">QJ043_07320</name>
</gene>
<name>A0ABT6ZLG3_9ACTN</name>
<evidence type="ECO:0000313" key="3">
    <source>
        <dbReference type="EMBL" id="MDJ1129884.1"/>
    </source>
</evidence>
<keyword evidence="4" id="KW-1185">Reference proteome</keyword>
<protein>
    <submittedName>
        <fullName evidence="3">BMP family ABC transporter substrate-binding protein</fullName>
    </submittedName>
</protein>